<accession>A0ABP5BE91</accession>
<keyword evidence="3" id="KW-1185">Reference proteome</keyword>
<reference evidence="3" key="1">
    <citation type="journal article" date="2019" name="Int. J. Syst. Evol. Microbiol.">
        <title>The Global Catalogue of Microorganisms (GCM) 10K type strain sequencing project: providing services to taxonomists for standard genome sequencing and annotation.</title>
        <authorList>
            <consortium name="The Broad Institute Genomics Platform"/>
            <consortium name="The Broad Institute Genome Sequencing Center for Infectious Disease"/>
            <person name="Wu L."/>
            <person name="Ma J."/>
        </authorList>
    </citation>
    <scope>NUCLEOTIDE SEQUENCE [LARGE SCALE GENOMIC DNA]</scope>
    <source>
        <strain evidence="3">JCM 14545</strain>
    </source>
</reference>
<evidence type="ECO:0000313" key="3">
    <source>
        <dbReference type="Proteomes" id="UP001501116"/>
    </source>
</evidence>
<gene>
    <name evidence="2" type="ORF">GCM10009754_07280</name>
</gene>
<proteinExistence type="predicted"/>
<feature type="region of interest" description="Disordered" evidence="1">
    <location>
        <begin position="49"/>
        <end position="83"/>
    </location>
</feature>
<dbReference type="EMBL" id="BAAANN010000002">
    <property type="protein sequence ID" value="GAA1942427.1"/>
    <property type="molecule type" value="Genomic_DNA"/>
</dbReference>
<protein>
    <submittedName>
        <fullName evidence="2">Uncharacterized protein</fullName>
    </submittedName>
</protein>
<evidence type="ECO:0000256" key="1">
    <source>
        <dbReference type="SAM" id="MobiDB-lite"/>
    </source>
</evidence>
<sequence>MNGRLRPYECDARRTSSGCPCAANGQRSAGRCLAVTGVDTLRVNEKEARFEDTGRSAGPDRLPRLAGPARFGGANPRRAFTVP</sequence>
<name>A0ABP5BE91_9PSEU</name>
<comment type="caution">
    <text evidence="2">The sequence shown here is derived from an EMBL/GenBank/DDBJ whole genome shotgun (WGS) entry which is preliminary data.</text>
</comment>
<evidence type="ECO:0000313" key="2">
    <source>
        <dbReference type="EMBL" id="GAA1942427.1"/>
    </source>
</evidence>
<dbReference type="Proteomes" id="UP001501116">
    <property type="component" value="Unassembled WGS sequence"/>
</dbReference>
<organism evidence="2 3">
    <name type="scientific">Amycolatopsis minnesotensis</name>
    <dbReference type="NCBI Taxonomy" id="337894"/>
    <lineage>
        <taxon>Bacteria</taxon>
        <taxon>Bacillati</taxon>
        <taxon>Actinomycetota</taxon>
        <taxon>Actinomycetes</taxon>
        <taxon>Pseudonocardiales</taxon>
        <taxon>Pseudonocardiaceae</taxon>
        <taxon>Amycolatopsis</taxon>
    </lineage>
</organism>